<dbReference type="EMBL" id="MBUA01000001">
    <property type="protein sequence ID" value="MBC6489859.1"/>
    <property type="molecule type" value="Genomic_DNA"/>
</dbReference>
<dbReference type="InterPro" id="IPR008551">
    <property type="entry name" value="TANGO2"/>
</dbReference>
<gene>
    <name evidence="1" type="ORF">BC349_02690</name>
</gene>
<proteinExistence type="predicted"/>
<accession>A0ABR7M4B0</accession>
<protein>
    <recommendedName>
        <fullName evidence="3">Transport and Golgi organization protein 2</fullName>
    </recommendedName>
</protein>
<dbReference type="Pfam" id="PF05742">
    <property type="entry name" value="TANGO2"/>
    <property type="match status" value="1"/>
</dbReference>
<organism evidence="1 2">
    <name type="scientific">Flavihumibacter stibioxidans</name>
    <dbReference type="NCBI Taxonomy" id="1834163"/>
    <lineage>
        <taxon>Bacteria</taxon>
        <taxon>Pseudomonadati</taxon>
        <taxon>Bacteroidota</taxon>
        <taxon>Chitinophagia</taxon>
        <taxon>Chitinophagales</taxon>
        <taxon>Chitinophagaceae</taxon>
        <taxon>Flavihumibacter</taxon>
    </lineage>
</organism>
<sequence length="243" mass="27764">MCTVTYLPTDSGVLITSNRDEKIVRSRALPPASYEMNGHRLVFPRDPDAAGTWITMKENGQMAVLLNGGWQKHEPVYPYRKSRGLVFLDIAATDNLFEGFESVSLENIEPFTIVLFQDGMLQENRWDGSRKHSRFMDASEPQIWSSVTLYSDEVIRQRKDWFHAWLLQHPSPDIQAVRSFHLFGGAGDEHNGIRMNRNNEMLTVSITSMEKTPNTATMFYTDLLEDAHFQVEVSLTKVPVTHS</sequence>
<keyword evidence="2" id="KW-1185">Reference proteome</keyword>
<evidence type="ECO:0000313" key="1">
    <source>
        <dbReference type="EMBL" id="MBC6489859.1"/>
    </source>
</evidence>
<evidence type="ECO:0000313" key="2">
    <source>
        <dbReference type="Proteomes" id="UP000765802"/>
    </source>
</evidence>
<dbReference type="RefSeq" id="WP_187255197.1">
    <property type="nucleotide sequence ID" value="NZ_JBHULF010000006.1"/>
</dbReference>
<name>A0ABR7M4B0_9BACT</name>
<evidence type="ECO:0008006" key="3">
    <source>
        <dbReference type="Google" id="ProtNLM"/>
    </source>
</evidence>
<reference evidence="1 2" key="1">
    <citation type="submission" date="2016-07" db="EMBL/GenBank/DDBJ databases">
        <title>Genome analysis of Flavihumibacter stibioxidans YS-17.</title>
        <authorList>
            <person name="Shi K."/>
            <person name="Han Y."/>
            <person name="Wang G."/>
        </authorList>
    </citation>
    <scope>NUCLEOTIDE SEQUENCE [LARGE SCALE GENOMIC DNA]</scope>
    <source>
        <strain evidence="1 2">YS-17</strain>
    </source>
</reference>
<comment type="caution">
    <text evidence="1">The sequence shown here is derived from an EMBL/GenBank/DDBJ whole genome shotgun (WGS) entry which is preliminary data.</text>
</comment>
<dbReference type="Proteomes" id="UP000765802">
    <property type="component" value="Unassembled WGS sequence"/>
</dbReference>